<dbReference type="Pfam" id="PF17136">
    <property type="entry name" value="ribosomal_L24"/>
    <property type="match status" value="1"/>
</dbReference>
<dbReference type="GO" id="GO:0005840">
    <property type="term" value="C:ribosome"/>
    <property type="evidence" value="ECO:0007669"/>
    <property type="project" value="UniProtKB-KW"/>
</dbReference>
<comment type="function">
    <text evidence="5">One of the proteins that surrounds the polypeptide exit tunnel on the outside of the subunit.</text>
</comment>
<dbReference type="InterPro" id="IPR005825">
    <property type="entry name" value="Ribosomal_uL24_CS"/>
</dbReference>
<gene>
    <name evidence="5" type="primary">rplX</name>
    <name evidence="8" type="ORF">C0189_04450</name>
</gene>
<comment type="similarity">
    <text evidence="1 5 6">Belongs to the universal ribosomal protein uL24 family.</text>
</comment>
<dbReference type="InterPro" id="IPR014722">
    <property type="entry name" value="Rib_uL2_dom2"/>
</dbReference>
<comment type="subunit">
    <text evidence="5">Part of the 50S ribosomal subunit.</text>
</comment>
<dbReference type="NCBIfam" id="TIGR01079">
    <property type="entry name" value="rplX_bact"/>
    <property type="match status" value="1"/>
</dbReference>
<dbReference type="Pfam" id="PF00467">
    <property type="entry name" value="KOW"/>
    <property type="match status" value="1"/>
</dbReference>
<evidence type="ECO:0000256" key="1">
    <source>
        <dbReference type="ARBA" id="ARBA00010618"/>
    </source>
</evidence>
<dbReference type="InterPro" id="IPR041988">
    <property type="entry name" value="Ribosomal_uL24_KOW"/>
</dbReference>
<dbReference type="CDD" id="cd06089">
    <property type="entry name" value="KOW_RPL26"/>
    <property type="match status" value="1"/>
</dbReference>
<dbReference type="InterPro" id="IPR003256">
    <property type="entry name" value="Ribosomal_uL24"/>
</dbReference>
<dbReference type="InterPro" id="IPR057264">
    <property type="entry name" value="Ribosomal_uL24_C"/>
</dbReference>
<proteinExistence type="inferred from homology"/>
<dbReference type="Gene3D" id="2.30.30.30">
    <property type="match status" value="1"/>
</dbReference>
<comment type="caution">
    <text evidence="8">The sequence shown here is derived from an EMBL/GenBank/DDBJ whole genome shotgun (WGS) entry which is preliminary data.</text>
</comment>
<dbReference type="InterPro" id="IPR008991">
    <property type="entry name" value="Translation_prot_SH3-like_sf"/>
</dbReference>
<dbReference type="InterPro" id="IPR005824">
    <property type="entry name" value="KOW"/>
</dbReference>
<evidence type="ECO:0000256" key="5">
    <source>
        <dbReference type="HAMAP-Rule" id="MF_01326"/>
    </source>
</evidence>
<evidence type="ECO:0000256" key="4">
    <source>
        <dbReference type="ARBA" id="ARBA00035206"/>
    </source>
</evidence>
<feature type="domain" description="KOW" evidence="7">
    <location>
        <begin position="8"/>
        <end position="35"/>
    </location>
</feature>
<organism evidence="8 9">
    <name type="scientific">Caldisericum exile</name>
    <dbReference type="NCBI Taxonomy" id="693075"/>
    <lineage>
        <taxon>Bacteria</taxon>
        <taxon>Pseudomonadati</taxon>
        <taxon>Caldisericota/Cryosericota group</taxon>
        <taxon>Caldisericota</taxon>
        <taxon>Caldisericia</taxon>
        <taxon>Caldisericales</taxon>
        <taxon>Caldisericaceae</taxon>
        <taxon>Caldisericum</taxon>
    </lineage>
</organism>
<dbReference type="EMBL" id="PNIL01000064">
    <property type="protein sequence ID" value="PMP66762.1"/>
    <property type="molecule type" value="Genomic_DNA"/>
</dbReference>
<dbReference type="SUPFAM" id="SSF50104">
    <property type="entry name" value="Translation proteins SH3-like domain"/>
    <property type="match status" value="1"/>
</dbReference>
<comment type="function">
    <text evidence="5">One of two assembly initiator proteins, it binds directly to the 5'-end of the 23S rRNA, where it nucleates assembly of the 50S subunit.</text>
</comment>
<dbReference type="PANTHER" id="PTHR12903">
    <property type="entry name" value="MITOCHONDRIAL RIBOSOMAL PROTEIN L24"/>
    <property type="match status" value="1"/>
</dbReference>
<dbReference type="GO" id="GO:0003735">
    <property type="term" value="F:structural constituent of ribosome"/>
    <property type="evidence" value="ECO:0007669"/>
    <property type="project" value="InterPro"/>
</dbReference>
<keyword evidence="5" id="KW-0694">RNA-binding</keyword>
<dbReference type="AlphaFoldDB" id="A0A2J6WDN3"/>
<dbReference type="Proteomes" id="UP000237040">
    <property type="component" value="Unassembled WGS sequence"/>
</dbReference>
<accession>A0A2J6WDN3</accession>
<dbReference type="GO" id="GO:0019843">
    <property type="term" value="F:rRNA binding"/>
    <property type="evidence" value="ECO:0007669"/>
    <property type="project" value="UniProtKB-UniRule"/>
</dbReference>
<dbReference type="GO" id="GO:0006412">
    <property type="term" value="P:translation"/>
    <property type="evidence" value="ECO:0007669"/>
    <property type="project" value="UniProtKB-UniRule"/>
</dbReference>
<dbReference type="PROSITE" id="PS01108">
    <property type="entry name" value="RIBOSOMAL_L24"/>
    <property type="match status" value="1"/>
</dbReference>
<protein>
    <recommendedName>
        <fullName evidence="4 5">Large ribosomal subunit protein uL24</fullName>
    </recommendedName>
</protein>
<dbReference type="GO" id="GO:1990904">
    <property type="term" value="C:ribonucleoprotein complex"/>
    <property type="evidence" value="ECO:0007669"/>
    <property type="project" value="UniProtKB-KW"/>
</dbReference>
<evidence type="ECO:0000313" key="9">
    <source>
        <dbReference type="Proteomes" id="UP000237040"/>
    </source>
</evidence>
<reference evidence="8 9" key="1">
    <citation type="submission" date="2018-01" db="EMBL/GenBank/DDBJ databases">
        <title>Metagenomic assembled genomes from two thermal pools in the Uzon Caldera, Kamchatka, Russia.</title>
        <authorList>
            <person name="Wilkins L."/>
            <person name="Ettinger C."/>
        </authorList>
    </citation>
    <scope>NUCLEOTIDE SEQUENCE [LARGE SCALE GENOMIC DNA]</scope>
    <source>
        <strain evidence="8">ZAV-07</strain>
    </source>
</reference>
<dbReference type="HAMAP" id="MF_01326_B">
    <property type="entry name" value="Ribosomal_uL24_B"/>
    <property type="match status" value="1"/>
</dbReference>
<evidence type="ECO:0000256" key="2">
    <source>
        <dbReference type="ARBA" id="ARBA00022980"/>
    </source>
</evidence>
<keyword evidence="2 5" id="KW-0689">Ribosomal protein</keyword>
<sequence>MNKVKYLDIKKGDLVIVISGKEKGKQGKVLKTIPEEGKVIVEGINMQTHFLRPTQDMPQGKITKREGPIYAHKVMVICPHCHTKTRVSHKILEDGSSVRVCKNCHEVIDKI</sequence>
<keyword evidence="5" id="KW-0699">rRNA-binding</keyword>
<dbReference type="RefSeq" id="WP_416085814.1">
    <property type="nucleotide sequence ID" value="NZ_JBNARP010000026.1"/>
</dbReference>
<evidence type="ECO:0000313" key="8">
    <source>
        <dbReference type="EMBL" id="PMP66762.1"/>
    </source>
</evidence>
<name>A0A2J6WDN3_9BACT</name>
<evidence type="ECO:0000256" key="3">
    <source>
        <dbReference type="ARBA" id="ARBA00023274"/>
    </source>
</evidence>
<evidence type="ECO:0000256" key="6">
    <source>
        <dbReference type="RuleBase" id="RU003477"/>
    </source>
</evidence>
<dbReference type="SMART" id="SM00739">
    <property type="entry name" value="KOW"/>
    <property type="match status" value="1"/>
</dbReference>
<evidence type="ECO:0000259" key="7">
    <source>
        <dbReference type="SMART" id="SM00739"/>
    </source>
</evidence>
<keyword evidence="3 5" id="KW-0687">Ribonucleoprotein</keyword>